<organism evidence="7 8">
    <name type="scientific">Zalerion maritima</name>
    <dbReference type="NCBI Taxonomy" id="339359"/>
    <lineage>
        <taxon>Eukaryota</taxon>
        <taxon>Fungi</taxon>
        <taxon>Dikarya</taxon>
        <taxon>Ascomycota</taxon>
        <taxon>Pezizomycotina</taxon>
        <taxon>Sordariomycetes</taxon>
        <taxon>Lulworthiomycetidae</taxon>
        <taxon>Lulworthiales</taxon>
        <taxon>Lulworthiaceae</taxon>
        <taxon>Zalerion</taxon>
    </lineage>
</organism>
<dbReference type="EMBL" id="JAKWBI020000143">
    <property type="protein sequence ID" value="KAJ2901657.1"/>
    <property type="molecule type" value="Genomic_DNA"/>
</dbReference>
<dbReference type="Gene3D" id="2.130.10.10">
    <property type="entry name" value="YVTN repeat-like/Quinoprotein amine dehydrogenase"/>
    <property type="match status" value="1"/>
</dbReference>
<reference evidence="7" key="1">
    <citation type="submission" date="2022-07" db="EMBL/GenBank/DDBJ databases">
        <title>Draft genome sequence of Zalerion maritima ATCC 34329, a (micro)plastics degrading marine fungus.</title>
        <authorList>
            <person name="Paco A."/>
            <person name="Goncalves M.F.M."/>
            <person name="Rocha-Santos T.A.P."/>
            <person name="Alves A."/>
        </authorList>
    </citation>
    <scope>NUCLEOTIDE SEQUENCE</scope>
    <source>
        <strain evidence="7">ATCC 34329</strain>
    </source>
</reference>
<keyword evidence="3 6" id="KW-0853">WD repeat</keyword>
<dbReference type="PRINTS" id="PR00320">
    <property type="entry name" value="GPROTEINBRPT"/>
</dbReference>
<protein>
    <submittedName>
        <fullName evidence="7">WD40 repeat-like protein</fullName>
    </submittedName>
</protein>
<evidence type="ECO:0000256" key="5">
    <source>
        <dbReference type="ARBA" id="ARBA00038145"/>
    </source>
</evidence>
<evidence type="ECO:0000256" key="3">
    <source>
        <dbReference type="ARBA" id="ARBA00022574"/>
    </source>
</evidence>
<dbReference type="InterPro" id="IPR036322">
    <property type="entry name" value="WD40_repeat_dom_sf"/>
</dbReference>
<dbReference type="InterPro" id="IPR015943">
    <property type="entry name" value="WD40/YVTN_repeat-like_dom_sf"/>
</dbReference>
<keyword evidence="8" id="KW-1185">Reference proteome</keyword>
<evidence type="ECO:0000256" key="2">
    <source>
        <dbReference type="ARBA" id="ARBA00022490"/>
    </source>
</evidence>
<comment type="caution">
    <text evidence="7">The sequence shown here is derived from an EMBL/GenBank/DDBJ whole genome shotgun (WGS) entry which is preliminary data.</text>
</comment>
<dbReference type="Pfam" id="PF00400">
    <property type="entry name" value="WD40"/>
    <property type="match status" value="3"/>
</dbReference>
<feature type="repeat" description="WD" evidence="6">
    <location>
        <begin position="153"/>
        <end position="195"/>
    </location>
</feature>
<keyword evidence="2" id="KW-0963">Cytoplasm</keyword>
<evidence type="ECO:0000313" key="8">
    <source>
        <dbReference type="Proteomes" id="UP001201980"/>
    </source>
</evidence>
<evidence type="ECO:0000313" key="7">
    <source>
        <dbReference type="EMBL" id="KAJ2901657.1"/>
    </source>
</evidence>
<comment type="similarity">
    <text evidence="5">Belongs to the WD repeat MORG1 family.</text>
</comment>
<dbReference type="PANTHER" id="PTHR22842:SF3">
    <property type="entry name" value="WD REPEAT DOMAIN-CONTAINING PROTEIN 83"/>
    <property type="match status" value="1"/>
</dbReference>
<dbReference type="Proteomes" id="UP001201980">
    <property type="component" value="Unassembled WGS sequence"/>
</dbReference>
<dbReference type="PROSITE" id="PS00678">
    <property type="entry name" value="WD_REPEATS_1"/>
    <property type="match status" value="1"/>
</dbReference>
<name>A0AAD5RRN5_9PEZI</name>
<evidence type="ECO:0000256" key="6">
    <source>
        <dbReference type="PROSITE-ProRule" id="PRU00221"/>
    </source>
</evidence>
<dbReference type="AlphaFoldDB" id="A0AAD5RRN5"/>
<comment type="subcellular location">
    <subcellularLocation>
        <location evidence="1">Cytoplasm</location>
    </subcellularLocation>
</comment>
<proteinExistence type="inferred from homology"/>
<dbReference type="InterPro" id="IPR051980">
    <property type="entry name" value="WD_repeat_MORG1"/>
</dbReference>
<dbReference type="InterPro" id="IPR020472">
    <property type="entry name" value="WD40_PAC1"/>
</dbReference>
<keyword evidence="4" id="KW-0677">Repeat</keyword>
<dbReference type="PANTHER" id="PTHR22842">
    <property type="entry name" value="WD40 REPEAT PROTEIN"/>
    <property type="match status" value="1"/>
</dbReference>
<dbReference type="GO" id="GO:0071013">
    <property type="term" value="C:catalytic step 2 spliceosome"/>
    <property type="evidence" value="ECO:0007669"/>
    <property type="project" value="TreeGrafter"/>
</dbReference>
<dbReference type="SUPFAM" id="SSF50978">
    <property type="entry name" value="WD40 repeat-like"/>
    <property type="match status" value="1"/>
</dbReference>
<dbReference type="InterPro" id="IPR001680">
    <property type="entry name" value="WD40_rpt"/>
</dbReference>
<dbReference type="GO" id="GO:0005737">
    <property type="term" value="C:cytoplasm"/>
    <property type="evidence" value="ECO:0007669"/>
    <property type="project" value="UniProtKB-SubCell"/>
</dbReference>
<evidence type="ECO:0000256" key="4">
    <source>
        <dbReference type="ARBA" id="ARBA00022737"/>
    </source>
</evidence>
<dbReference type="InterPro" id="IPR019775">
    <property type="entry name" value="WD40_repeat_CS"/>
</dbReference>
<gene>
    <name evidence="7" type="ORF">MKZ38_001570</name>
</gene>
<dbReference type="PROSITE" id="PS50294">
    <property type="entry name" value="WD_REPEATS_REGION"/>
    <property type="match status" value="2"/>
</dbReference>
<accession>A0AAD5RRN5</accession>
<feature type="repeat" description="WD" evidence="6">
    <location>
        <begin position="104"/>
        <end position="145"/>
    </location>
</feature>
<sequence>MCSEFMRRVKPYGYDLPEPYLPTTLPWMLVFTGPVHALTYSATPGTYILTGSSDRSIRLYNPSTTVPVSATPTSSYIRHNDPAAKHSSQATSGGIPQGRLIATYTSHAYSVLSLTVSSDNAHFASSGSDRAILLWDVAASAGTSSPIRRIGGAHGHSGRINAVAFAGENDSLLISGGFDTSVRIWDLKSNSARPVMVLDEARDAVQALAVRGCEILSGSVDGKVRSYDVRTGKVTADLVGSPITGLDLTRDGRSVLVSSLGEGVRLFDRADGTCLKTYKGKGRRNAEFRLQPILGGRERWVLGGDEADWGNGGVEGEGEGGGADAKIWVWDLLSGDVARTLRVPWGLREAKGGKKVLGSDGREKKDRAHVATCLAWKEGGWGDTFAVGGTSGVVTVFGRAMKE</sequence>
<dbReference type="SMART" id="SM00320">
    <property type="entry name" value="WD40"/>
    <property type="match status" value="5"/>
</dbReference>
<dbReference type="PROSITE" id="PS50082">
    <property type="entry name" value="WD_REPEATS_2"/>
    <property type="match status" value="2"/>
</dbReference>
<evidence type="ECO:0000256" key="1">
    <source>
        <dbReference type="ARBA" id="ARBA00004496"/>
    </source>
</evidence>
<dbReference type="GO" id="GO:0000398">
    <property type="term" value="P:mRNA splicing, via spliceosome"/>
    <property type="evidence" value="ECO:0007669"/>
    <property type="project" value="TreeGrafter"/>
</dbReference>